<dbReference type="STRING" id="216903.SAMN05444371_1008"/>
<sequence>MIILIAQFLLFYILSKFDFAIDFFSGFFEWKKSLHVFLFSKFRFSVGDLIYIILIMTIIYFLINLLITKKSRFLKYILVSANIFYFIYQCFWGMLYFQTPIIEKLDEKKITDSEIKALTIKYLNLCKTQREKLKEDKNGIFTVKNEDQLKTDILEQQKKLPILISQKASVSVSCIKPSLFDAFMNKTGILGYYNPFTSEAQYNPNIPSTQLPFTIAHELSHQLGYAREQEASFIAYLCGRDSQNPDLRYSAHLYALKSLIRAVSKSDIRFANNIISSFSEKMKNDRAYELKFNLSNEGLISDFFGASNDLFLKSNQQEGKISYSYFVNLLIIYEIQKKEPYYKYDSKNTNDEKKFIAPE</sequence>
<accession>A0A1M6PCS3</accession>
<dbReference type="Pfam" id="PF12725">
    <property type="entry name" value="DUF3810"/>
    <property type="match status" value="1"/>
</dbReference>
<dbReference type="RefSeq" id="WP_245795839.1">
    <property type="nucleotide sequence ID" value="NZ_FRAM01000001.1"/>
</dbReference>
<feature type="transmembrane region" description="Helical" evidence="1">
    <location>
        <begin position="44"/>
        <end position="66"/>
    </location>
</feature>
<dbReference type="Proteomes" id="UP000184498">
    <property type="component" value="Unassembled WGS sequence"/>
</dbReference>
<keyword evidence="1" id="KW-0812">Transmembrane</keyword>
<dbReference type="EMBL" id="FRAM01000001">
    <property type="protein sequence ID" value="SHK05670.1"/>
    <property type="molecule type" value="Genomic_DNA"/>
</dbReference>
<protein>
    <recommendedName>
        <fullName evidence="4">DUF3810 domain-containing protein</fullName>
    </recommendedName>
</protein>
<dbReference type="InterPro" id="IPR024294">
    <property type="entry name" value="DUF3810"/>
</dbReference>
<gene>
    <name evidence="2" type="ORF">SAMN05444371_1008</name>
</gene>
<name>A0A1M6PCS3_9FLAO</name>
<keyword evidence="3" id="KW-1185">Reference proteome</keyword>
<feature type="transmembrane region" description="Helical" evidence="1">
    <location>
        <begin position="73"/>
        <end position="97"/>
    </location>
</feature>
<dbReference type="AlphaFoldDB" id="A0A1M6PCS3"/>
<evidence type="ECO:0008006" key="4">
    <source>
        <dbReference type="Google" id="ProtNLM"/>
    </source>
</evidence>
<organism evidence="2 3">
    <name type="scientific">Epilithonimonas mollis</name>
    <dbReference type="NCBI Taxonomy" id="216903"/>
    <lineage>
        <taxon>Bacteria</taxon>
        <taxon>Pseudomonadati</taxon>
        <taxon>Bacteroidota</taxon>
        <taxon>Flavobacteriia</taxon>
        <taxon>Flavobacteriales</taxon>
        <taxon>Weeksellaceae</taxon>
        <taxon>Chryseobacterium group</taxon>
        <taxon>Epilithonimonas</taxon>
    </lineage>
</organism>
<proteinExistence type="predicted"/>
<reference evidence="3" key="1">
    <citation type="submission" date="2016-11" db="EMBL/GenBank/DDBJ databases">
        <authorList>
            <person name="Varghese N."/>
            <person name="Submissions S."/>
        </authorList>
    </citation>
    <scope>NUCLEOTIDE SEQUENCE [LARGE SCALE GENOMIC DNA]</scope>
    <source>
        <strain evidence="3">DSM 18016</strain>
    </source>
</reference>
<keyword evidence="1" id="KW-1133">Transmembrane helix</keyword>
<evidence type="ECO:0000256" key="1">
    <source>
        <dbReference type="SAM" id="Phobius"/>
    </source>
</evidence>
<keyword evidence="1" id="KW-0472">Membrane</keyword>
<evidence type="ECO:0000313" key="3">
    <source>
        <dbReference type="Proteomes" id="UP000184498"/>
    </source>
</evidence>
<evidence type="ECO:0000313" key="2">
    <source>
        <dbReference type="EMBL" id="SHK05670.1"/>
    </source>
</evidence>